<protein>
    <recommendedName>
        <fullName evidence="11">Transcriptional regulator WhiB</fullName>
    </recommendedName>
</protein>
<keyword evidence="4 11" id="KW-0479">Metal-binding</keyword>
<comment type="caution">
    <text evidence="13">The sequence shown here is derived from an EMBL/GenBank/DDBJ whole genome shotgun (WGS) entry which is preliminary data.</text>
</comment>
<evidence type="ECO:0000313" key="13">
    <source>
        <dbReference type="EMBL" id="MBB5937043.1"/>
    </source>
</evidence>
<dbReference type="GO" id="GO:0047134">
    <property type="term" value="F:protein-disulfide reductase [NAD(P)H] activity"/>
    <property type="evidence" value="ECO:0007669"/>
    <property type="project" value="TreeGrafter"/>
</dbReference>
<dbReference type="EMBL" id="JACHJL010000010">
    <property type="protein sequence ID" value="MBB5937043.1"/>
    <property type="molecule type" value="Genomic_DNA"/>
</dbReference>
<dbReference type="AlphaFoldDB" id="A0A7W9QB70"/>
<comment type="PTM">
    <text evidence="11">The Fe-S cluster can be nitrosylated by nitric oxide (NO).</text>
</comment>
<keyword evidence="8 11" id="KW-0238">DNA-binding</keyword>
<dbReference type="PROSITE" id="PS51674">
    <property type="entry name" value="4FE4S_WBL"/>
    <property type="match status" value="1"/>
</dbReference>
<dbReference type="GO" id="GO:0045454">
    <property type="term" value="P:cell redox homeostasis"/>
    <property type="evidence" value="ECO:0007669"/>
    <property type="project" value="TreeGrafter"/>
</dbReference>
<dbReference type="PANTHER" id="PTHR38839">
    <property type="entry name" value="TRANSCRIPTIONAL REGULATOR WHID-RELATED"/>
    <property type="match status" value="1"/>
</dbReference>
<gene>
    <name evidence="11" type="primary">whiB</name>
    <name evidence="13" type="ORF">FHS42_004122</name>
</gene>
<evidence type="ECO:0000256" key="3">
    <source>
        <dbReference type="ARBA" id="ARBA00022485"/>
    </source>
</evidence>
<evidence type="ECO:0000256" key="2">
    <source>
        <dbReference type="ARBA" id="ARBA00006597"/>
    </source>
</evidence>
<keyword evidence="3 11" id="KW-0004">4Fe-4S</keyword>
<organism evidence="13 14">
    <name type="scientific">Streptomyces zagrosensis</name>
    <dbReference type="NCBI Taxonomy" id="1042984"/>
    <lineage>
        <taxon>Bacteria</taxon>
        <taxon>Bacillati</taxon>
        <taxon>Actinomycetota</taxon>
        <taxon>Actinomycetes</taxon>
        <taxon>Kitasatosporales</taxon>
        <taxon>Streptomycetaceae</taxon>
        <taxon>Streptomyces</taxon>
    </lineage>
</organism>
<evidence type="ECO:0000256" key="10">
    <source>
        <dbReference type="ARBA" id="ARBA00023163"/>
    </source>
</evidence>
<comment type="subcellular location">
    <subcellularLocation>
        <location evidence="1 11">Cytoplasm</location>
    </subcellularLocation>
</comment>
<dbReference type="GO" id="GO:0051539">
    <property type="term" value="F:4 iron, 4 sulfur cluster binding"/>
    <property type="evidence" value="ECO:0007669"/>
    <property type="project" value="UniProtKB-UniRule"/>
</dbReference>
<dbReference type="Proteomes" id="UP000588098">
    <property type="component" value="Unassembled WGS sequence"/>
</dbReference>
<feature type="domain" description="4Fe-4S Wbl-type" evidence="12">
    <location>
        <begin position="13"/>
        <end position="76"/>
    </location>
</feature>
<feature type="binding site" evidence="11">
    <location>
        <position position="52"/>
    </location>
    <ligand>
        <name>[4Fe-4S] cluster</name>
        <dbReference type="ChEBI" id="CHEBI:49883"/>
    </ligand>
</feature>
<feature type="binding site" evidence="11">
    <location>
        <position position="43"/>
    </location>
    <ligand>
        <name>[4Fe-4S] cluster</name>
        <dbReference type="ChEBI" id="CHEBI:49883"/>
    </ligand>
</feature>
<feature type="binding site" evidence="11">
    <location>
        <position position="14"/>
    </location>
    <ligand>
        <name>[4Fe-4S] cluster</name>
        <dbReference type="ChEBI" id="CHEBI:49883"/>
    </ligand>
</feature>
<dbReference type="GO" id="GO:0003677">
    <property type="term" value="F:DNA binding"/>
    <property type="evidence" value="ECO:0007669"/>
    <property type="project" value="UniProtKB-UniRule"/>
</dbReference>
<keyword evidence="10 11" id="KW-0804">Transcription</keyword>
<evidence type="ECO:0000256" key="7">
    <source>
        <dbReference type="ARBA" id="ARBA00023015"/>
    </source>
</evidence>
<keyword evidence="9 11" id="KW-1015">Disulfide bond</keyword>
<dbReference type="InterPro" id="IPR034768">
    <property type="entry name" value="4FE4S_WBL"/>
</dbReference>
<evidence type="ECO:0000256" key="5">
    <source>
        <dbReference type="ARBA" id="ARBA00023004"/>
    </source>
</evidence>
<reference evidence="13 14" key="1">
    <citation type="submission" date="2020-08" db="EMBL/GenBank/DDBJ databases">
        <title>Genomic Encyclopedia of Type Strains, Phase III (KMG-III): the genomes of soil and plant-associated and newly described type strains.</title>
        <authorList>
            <person name="Whitman W."/>
        </authorList>
    </citation>
    <scope>NUCLEOTIDE SEQUENCE [LARGE SCALE GENOMIC DNA]</scope>
    <source>
        <strain evidence="13 14">CECT 8305</strain>
    </source>
</reference>
<evidence type="ECO:0000259" key="12">
    <source>
        <dbReference type="PROSITE" id="PS51674"/>
    </source>
</evidence>
<evidence type="ECO:0000256" key="6">
    <source>
        <dbReference type="ARBA" id="ARBA00023014"/>
    </source>
</evidence>
<evidence type="ECO:0000313" key="14">
    <source>
        <dbReference type="Proteomes" id="UP000588098"/>
    </source>
</evidence>
<feature type="binding site" evidence="11">
    <location>
        <position position="46"/>
    </location>
    <ligand>
        <name>[4Fe-4S] cluster</name>
        <dbReference type="ChEBI" id="CHEBI:49883"/>
    </ligand>
</feature>
<comment type="cofactor">
    <cofactor evidence="11">
        <name>[4Fe-4S] cluster</name>
        <dbReference type="ChEBI" id="CHEBI:49883"/>
    </cofactor>
    <text evidence="11">Binds 1 [4Fe-4S] cluster per subunit. Following nitrosylation of the [4Fe-4S] cluster binds 1 [4Fe-8(NO)] cluster per subunit.</text>
</comment>
<evidence type="ECO:0000256" key="11">
    <source>
        <dbReference type="HAMAP-Rule" id="MF_01479"/>
    </source>
</evidence>
<dbReference type="GO" id="GO:0045892">
    <property type="term" value="P:negative regulation of DNA-templated transcription"/>
    <property type="evidence" value="ECO:0007669"/>
    <property type="project" value="TreeGrafter"/>
</dbReference>
<comment type="similarity">
    <text evidence="2 11">Belongs to the WhiB family.</text>
</comment>
<keyword evidence="5 11" id="KW-0408">Iron</keyword>
<comment type="function">
    <text evidence="11">Acts as a transcriptional regulator. Probably redox-responsive. The apo- but not holo-form probably binds DNA.</text>
</comment>
<evidence type="ECO:0000256" key="9">
    <source>
        <dbReference type="ARBA" id="ARBA00023157"/>
    </source>
</evidence>
<dbReference type="InterPro" id="IPR003482">
    <property type="entry name" value="Whib"/>
</dbReference>
<sequence>MPEGHADRWRHAACVDEDPELFFPVGATSPRTLQQEQEAKAVCARCPIIDMCRDWAVATGQTHGVWGGTSEQERAVLLRRARREKAR</sequence>
<proteinExistence type="inferred from homology"/>
<evidence type="ECO:0000256" key="1">
    <source>
        <dbReference type="ARBA" id="ARBA00004496"/>
    </source>
</evidence>
<dbReference type="HAMAP" id="MF_01479">
    <property type="entry name" value="WhiB"/>
    <property type="match status" value="1"/>
</dbReference>
<name>A0A7W9QB70_9ACTN</name>
<keyword evidence="11" id="KW-0963">Cytoplasm</keyword>
<comment type="PTM">
    <text evidence="11">Upon Fe-S cluster removal intramolecular disulfide bonds are formed.</text>
</comment>
<dbReference type="GO" id="GO:0005737">
    <property type="term" value="C:cytoplasm"/>
    <property type="evidence" value="ECO:0007669"/>
    <property type="project" value="UniProtKB-SubCell"/>
</dbReference>
<dbReference type="GO" id="GO:0046872">
    <property type="term" value="F:metal ion binding"/>
    <property type="evidence" value="ECO:0007669"/>
    <property type="project" value="UniProtKB-KW"/>
</dbReference>
<dbReference type="RefSeq" id="WP_312866956.1">
    <property type="nucleotide sequence ID" value="NZ_JACHJL010000010.1"/>
</dbReference>
<evidence type="ECO:0000256" key="8">
    <source>
        <dbReference type="ARBA" id="ARBA00023125"/>
    </source>
</evidence>
<accession>A0A7W9QB70</accession>
<keyword evidence="7 11" id="KW-0805">Transcription regulation</keyword>
<evidence type="ECO:0000256" key="4">
    <source>
        <dbReference type="ARBA" id="ARBA00022723"/>
    </source>
</evidence>
<dbReference type="PANTHER" id="PTHR38839:SF6">
    <property type="entry name" value="TRANSCRIPTIONAL REGULATOR WHIB1"/>
    <property type="match status" value="1"/>
</dbReference>
<dbReference type="Pfam" id="PF02467">
    <property type="entry name" value="Whib"/>
    <property type="match status" value="1"/>
</dbReference>
<dbReference type="GO" id="GO:0035731">
    <property type="term" value="F:dinitrosyl-iron complex binding"/>
    <property type="evidence" value="ECO:0007669"/>
    <property type="project" value="UniProtKB-UniRule"/>
</dbReference>
<keyword evidence="14" id="KW-1185">Reference proteome</keyword>
<keyword evidence="6 11" id="KW-0411">Iron-sulfur</keyword>